<evidence type="ECO:0000313" key="4">
    <source>
        <dbReference type="Proteomes" id="UP000093366"/>
    </source>
</evidence>
<dbReference type="EMBL" id="MAUJ01000005">
    <property type="protein sequence ID" value="OCQ20681.1"/>
    <property type="molecule type" value="Genomic_DNA"/>
</dbReference>
<name>A0A1C0TP18_9GAMM</name>
<dbReference type="InterPro" id="IPR048502">
    <property type="entry name" value="NamZ_N"/>
</dbReference>
<accession>A0A1C0TP18</accession>
<dbReference type="PIRSF" id="PIRSF016719">
    <property type="entry name" value="UCP016719"/>
    <property type="match status" value="1"/>
</dbReference>
<dbReference type="PANTHER" id="PTHR42915">
    <property type="entry name" value="HYPOTHETICAL 460 KDA PROTEIN IN FEUA-SIGW INTERGENIC REGION [PRECURSOR]"/>
    <property type="match status" value="1"/>
</dbReference>
<feature type="domain" description="Peptidoglycan beta-N-acetylmuramidase NamZ C-terminal" evidence="2">
    <location>
        <begin position="257"/>
        <end position="395"/>
    </location>
</feature>
<dbReference type="Proteomes" id="UP000093366">
    <property type="component" value="Unassembled WGS sequence"/>
</dbReference>
<dbReference type="GO" id="GO:0033922">
    <property type="term" value="F:peptidoglycan beta-N-acetylmuramidase activity"/>
    <property type="evidence" value="ECO:0007669"/>
    <property type="project" value="InterPro"/>
</dbReference>
<dbReference type="OrthoDB" id="9801061at2"/>
<dbReference type="Pfam" id="PF07075">
    <property type="entry name" value="NamZ_N"/>
    <property type="match status" value="1"/>
</dbReference>
<protein>
    <recommendedName>
        <fullName evidence="5">DUF1343 domain-containing protein</fullName>
    </recommendedName>
</protein>
<evidence type="ECO:0008006" key="5">
    <source>
        <dbReference type="Google" id="ProtNLM"/>
    </source>
</evidence>
<proteinExistence type="predicted"/>
<evidence type="ECO:0000259" key="1">
    <source>
        <dbReference type="Pfam" id="PF07075"/>
    </source>
</evidence>
<organism evidence="3 4">
    <name type="scientific">Pseudoalteromonas luteoviolacea</name>
    <dbReference type="NCBI Taxonomy" id="43657"/>
    <lineage>
        <taxon>Bacteria</taxon>
        <taxon>Pseudomonadati</taxon>
        <taxon>Pseudomonadota</taxon>
        <taxon>Gammaproteobacteria</taxon>
        <taxon>Alteromonadales</taxon>
        <taxon>Pseudoalteromonadaceae</taxon>
        <taxon>Pseudoalteromonas</taxon>
    </lineage>
</organism>
<dbReference type="AlphaFoldDB" id="A0A1C0TP18"/>
<feature type="domain" description="Peptidoglycan beta-N-acetylmuramidase NamZ N-terminal" evidence="1">
    <location>
        <begin position="54"/>
        <end position="252"/>
    </location>
</feature>
<reference evidence="4" key="1">
    <citation type="submission" date="2016-07" db="EMBL/GenBank/DDBJ databases">
        <authorList>
            <person name="Florea S."/>
            <person name="Webb J.S."/>
            <person name="Jaromczyk J."/>
            <person name="Schardl C.L."/>
        </authorList>
    </citation>
    <scope>NUCLEOTIDE SEQUENCE [LARGE SCALE GENOMIC DNA]</scope>
    <source>
        <strain evidence="4">IPB1</strain>
    </source>
</reference>
<evidence type="ECO:0000259" key="2">
    <source>
        <dbReference type="Pfam" id="PF20732"/>
    </source>
</evidence>
<dbReference type="InterPro" id="IPR008302">
    <property type="entry name" value="NamZ"/>
</dbReference>
<evidence type="ECO:0000313" key="3">
    <source>
        <dbReference type="EMBL" id="OCQ20681.1"/>
    </source>
</evidence>
<comment type="caution">
    <text evidence="3">The sequence shown here is derived from an EMBL/GenBank/DDBJ whole genome shotgun (WGS) entry which is preliminary data.</text>
</comment>
<sequence>MHLIRRDISVFNRYFVQFIWVLLLITLKVEASDTLAVGAAQLDKYLPMLKDKQVGLVVNQSAQVNGAHLVDTLLAHEVRVIRIFSPEHGFRGDQDAGAHIDNSVDAKTGLPIVSLYGAQKHPSKETLEDLDVILFDIQDVGVRFYTYISTMHNMMQAAKENGIAFIVLDRPNPNIRFVAGPVLDNEFRSFVGMHPIPILHGMTVGELALMIEGEGWLLGKQRLDLKVISVTNYDASIEYSLPIAPSPNLPNQRAIHLYPSLCLFEATAVSVGRGTDFPFQTFGHHKVKLGDFEFSPRSIIGAARYPKLEGMQVWGKDLRHSAVRGFDLTWFVSTYEQFELNNERFILHPDFLDKLAGTDILRLAVEQGLKVHQMEAIWEKELKTFKEKRMPYLLYNR</sequence>
<dbReference type="Pfam" id="PF20732">
    <property type="entry name" value="NamZ_C"/>
    <property type="match status" value="1"/>
</dbReference>
<gene>
    <name evidence="3" type="ORF">A7985_15935</name>
</gene>
<dbReference type="PANTHER" id="PTHR42915:SF1">
    <property type="entry name" value="PEPTIDOGLYCAN BETA-N-ACETYLMURAMIDASE NAMZ"/>
    <property type="match status" value="1"/>
</dbReference>
<dbReference type="Gene3D" id="3.40.50.12170">
    <property type="entry name" value="Uncharacterised protein PF07075, DUF1343"/>
    <property type="match status" value="1"/>
</dbReference>
<dbReference type="InterPro" id="IPR048503">
    <property type="entry name" value="NamZ_C"/>
</dbReference>
<dbReference type="Gene3D" id="3.90.1150.140">
    <property type="match status" value="1"/>
</dbReference>